<keyword evidence="2" id="KW-0282">Flagellum</keyword>
<reference evidence="2 3" key="1">
    <citation type="submission" date="2015-12" db="EMBL/GenBank/DDBJ databases">
        <authorList>
            <person name="Shamseldin A."/>
            <person name="Moawad H."/>
            <person name="Abd El-Rahim W.M."/>
            <person name="Sadowsky M.J."/>
        </authorList>
    </citation>
    <scope>NUCLEOTIDE SEQUENCE [LARGE SCALE GENOMIC DNA]</scope>
    <source>
        <strain evidence="2 3">ZGT118</strain>
    </source>
</reference>
<evidence type="ECO:0000313" key="2">
    <source>
        <dbReference type="EMBL" id="KUJ77964.1"/>
    </source>
</evidence>
<accession>A0A0X3TQF3</accession>
<dbReference type="Proteomes" id="UP000053791">
    <property type="component" value="Unassembled WGS sequence"/>
</dbReference>
<comment type="caution">
    <text evidence="2">The sequence shown here is derived from an EMBL/GenBank/DDBJ whole genome shotgun (WGS) entry which is preliminary data.</text>
</comment>
<dbReference type="STRING" id="1685379.AVO45_08305"/>
<dbReference type="AlphaFoldDB" id="A0A0X3TQF3"/>
<feature type="region of interest" description="Disordered" evidence="1">
    <location>
        <begin position="34"/>
        <end position="62"/>
    </location>
</feature>
<keyword evidence="3" id="KW-1185">Reference proteome</keyword>
<name>A0A0X3TQF3_9RHOB</name>
<gene>
    <name evidence="2" type="ORF">AVO45_08305</name>
</gene>
<protein>
    <submittedName>
        <fullName evidence="2">Flagellar basal body-associated protein FliL</fullName>
    </submittedName>
</protein>
<organism evidence="2 3">
    <name type="scientific">Ruegeria marisrubri</name>
    <dbReference type="NCBI Taxonomy" id="1685379"/>
    <lineage>
        <taxon>Bacteria</taxon>
        <taxon>Pseudomonadati</taxon>
        <taxon>Pseudomonadota</taxon>
        <taxon>Alphaproteobacteria</taxon>
        <taxon>Rhodobacterales</taxon>
        <taxon>Roseobacteraceae</taxon>
        <taxon>Ruegeria</taxon>
    </lineage>
</organism>
<evidence type="ECO:0000256" key="1">
    <source>
        <dbReference type="SAM" id="MobiDB-lite"/>
    </source>
</evidence>
<dbReference type="EMBL" id="LQBQ01000023">
    <property type="protein sequence ID" value="KUJ77964.1"/>
    <property type="molecule type" value="Genomic_DNA"/>
</dbReference>
<dbReference type="OrthoDB" id="7864548at2"/>
<feature type="compositionally biased region" description="Basic and acidic residues" evidence="1">
    <location>
        <begin position="53"/>
        <end position="62"/>
    </location>
</feature>
<dbReference type="RefSeq" id="WP_068347011.1">
    <property type="nucleotide sequence ID" value="NZ_LQBQ01000023.1"/>
</dbReference>
<keyword evidence="2" id="KW-0966">Cell projection</keyword>
<proteinExistence type="predicted"/>
<evidence type="ECO:0000313" key="3">
    <source>
        <dbReference type="Proteomes" id="UP000053791"/>
    </source>
</evidence>
<keyword evidence="2" id="KW-0969">Cilium</keyword>
<sequence length="168" mass="18053">MIGKVLPVLFLIGGLAAGSGAGLFLGLPDGSRGAVAQKDHAQEPDQNEMPSETDTKHGGNPELEYHNLTKQFVIPVVKRDRISALVTLSLGLETPAGMGEALYSAEPKLRDEFLQVLFDHANMGGFDGAFTQSDRLDTLRQALLDVARQVLGDDISRVLILSIARQDS</sequence>